<dbReference type="EMBL" id="JANSHE010000002">
    <property type="protein sequence ID" value="KAJ3019694.1"/>
    <property type="molecule type" value="Genomic_DNA"/>
</dbReference>
<comment type="caution">
    <text evidence="1">The sequence shown here is derived from an EMBL/GenBank/DDBJ whole genome shotgun (WGS) entry which is preliminary data.</text>
</comment>
<dbReference type="Proteomes" id="UP001144978">
    <property type="component" value="Unassembled WGS sequence"/>
</dbReference>
<evidence type="ECO:0000313" key="2">
    <source>
        <dbReference type="Proteomes" id="UP001144978"/>
    </source>
</evidence>
<proteinExistence type="predicted"/>
<protein>
    <submittedName>
        <fullName evidence="1">Uncharacterized protein</fullName>
    </submittedName>
</protein>
<gene>
    <name evidence="1" type="ORF">NUW54_g9</name>
</gene>
<keyword evidence="2" id="KW-1185">Reference proteome</keyword>
<evidence type="ECO:0000313" key="1">
    <source>
        <dbReference type="EMBL" id="KAJ3019694.1"/>
    </source>
</evidence>
<organism evidence="1 2">
    <name type="scientific">Trametes sanguinea</name>
    <dbReference type="NCBI Taxonomy" id="158606"/>
    <lineage>
        <taxon>Eukaryota</taxon>
        <taxon>Fungi</taxon>
        <taxon>Dikarya</taxon>
        <taxon>Basidiomycota</taxon>
        <taxon>Agaricomycotina</taxon>
        <taxon>Agaricomycetes</taxon>
        <taxon>Polyporales</taxon>
        <taxon>Polyporaceae</taxon>
        <taxon>Trametes</taxon>
    </lineage>
</organism>
<accession>A0ACC1QAL0</accession>
<name>A0ACC1QAL0_9APHY</name>
<sequence length="641" mass="70766">MSIMLSDAGEFNDRCMQQLGKMYPVIGETWILPHPEMALNQPQLNIDHHDPSRYGVSRPEQALPWVIEEIYYYVPEQYHGMLELYVPLKTSFLKGYGNMHSIAANNMHLVAPFIFKLRANWMVCDPPQVDQAMEPVIFCYLRWDTTKLKAPYPVFPPVLYPNCFKISALVFRNVQLCLLLSCILFRDDLDGEIEEVVIQRQASGPLMNAVLWGLTQVTPGMIAFGAVIAKFFLSADTELTMYKKVLVTTVDTPSIMETMRWYQQNLFPQSADVDNDVQTQQGKDAADTVIRELMGSRPSALDDNVSNTESSAVGTNKCYTQASHSATQDSSHVPAPVALSHQSGHACPEQPAAALPPVPTARLLRPACPVTNHAVTAAHPAMAAGHPVPSTVVAHTTDPAPTVPPRSCYTPCSYSHLDDLNDTDFEGQDKYILDNAYGDDDHGNADNHYDDDTDNYDIDDATNYVVKHTNDCAYNEPVNFEDDMNNTDDNTGPRVTYPVQMVQPPDVSMIIEEDEVANDNYEEREYTESDNFEDRLGVPSDTDGELGVPSDSSDEEIAPICSVCPHSSLRLSVVQTAQALAAAICNNSHHPNIPLTIQSSQSMPLPGPGGAHRPASCPARVHIACPNSCLYDINHNIDANK</sequence>
<reference evidence="1" key="1">
    <citation type="submission" date="2022-08" db="EMBL/GenBank/DDBJ databases">
        <title>Genome Sequence of Pycnoporus sanguineus.</title>
        <authorList>
            <person name="Buettner E."/>
        </authorList>
    </citation>
    <scope>NUCLEOTIDE SEQUENCE</scope>
    <source>
        <strain evidence="1">CG-C14</strain>
    </source>
</reference>